<keyword evidence="1" id="KW-1133">Transmembrane helix</keyword>
<dbReference type="Proteomes" id="UP001595075">
    <property type="component" value="Unassembled WGS sequence"/>
</dbReference>
<accession>A0ABR4CEN3</accession>
<evidence type="ECO:0000313" key="2">
    <source>
        <dbReference type="EMBL" id="KAL2068368.1"/>
    </source>
</evidence>
<sequence length="369" mass="41275">MVAMEPGKMSRSFIGPLRMGFILAIVFICLIASILVLDRDSLSSKIFDAGNHGVFPEAQQPSSSDSETNRSTISNRPLILYAYADSQDGTALENLKFFIAHGLHAAADFKFIMNGDTKAGSFVPKKDNIQVIKRSNTCYDLGAFAEVLLKDDLYKKYKRFITMNASIRGPFVPYWSEGCWTDMFLNKITDEVKLVGMTANCWPTFHIQSMIWATDIMGIQTLLFPPQKALDYLSSHPITLPAFSASQNDPPQPSSSTTPLPSRYGINGCFNTYASAVGAEVSSTSLILAAGYKVDAMMSAYHGLKEYEENRSCGENRDVLWEGKYFGIDVHPFETVFIKANRDLAPLVLERHSEWVEKRRYSSYDYCRA</sequence>
<evidence type="ECO:0000256" key="1">
    <source>
        <dbReference type="SAM" id="Phobius"/>
    </source>
</evidence>
<dbReference type="EMBL" id="JAZHXI010000009">
    <property type="protein sequence ID" value="KAL2068368.1"/>
    <property type="molecule type" value="Genomic_DNA"/>
</dbReference>
<name>A0ABR4CEN3_9HELO</name>
<keyword evidence="1" id="KW-0472">Membrane</keyword>
<evidence type="ECO:0000313" key="3">
    <source>
        <dbReference type="Proteomes" id="UP001595075"/>
    </source>
</evidence>
<organism evidence="2 3">
    <name type="scientific">Oculimacula yallundae</name>
    <dbReference type="NCBI Taxonomy" id="86028"/>
    <lineage>
        <taxon>Eukaryota</taxon>
        <taxon>Fungi</taxon>
        <taxon>Dikarya</taxon>
        <taxon>Ascomycota</taxon>
        <taxon>Pezizomycotina</taxon>
        <taxon>Leotiomycetes</taxon>
        <taxon>Helotiales</taxon>
        <taxon>Ploettnerulaceae</taxon>
        <taxon>Oculimacula</taxon>
    </lineage>
</organism>
<keyword evidence="1" id="KW-0812">Transmembrane</keyword>
<gene>
    <name evidence="2" type="ORF">VTL71DRAFT_16466</name>
</gene>
<proteinExistence type="predicted"/>
<reference evidence="2 3" key="1">
    <citation type="journal article" date="2024" name="Commun. Biol.">
        <title>Comparative genomic analysis of thermophilic fungi reveals convergent evolutionary adaptations and gene losses.</title>
        <authorList>
            <person name="Steindorff A.S."/>
            <person name="Aguilar-Pontes M.V."/>
            <person name="Robinson A.J."/>
            <person name="Andreopoulos B."/>
            <person name="LaButti K."/>
            <person name="Kuo A."/>
            <person name="Mondo S."/>
            <person name="Riley R."/>
            <person name="Otillar R."/>
            <person name="Haridas S."/>
            <person name="Lipzen A."/>
            <person name="Grimwood J."/>
            <person name="Schmutz J."/>
            <person name="Clum A."/>
            <person name="Reid I.D."/>
            <person name="Moisan M.C."/>
            <person name="Butler G."/>
            <person name="Nguyen T.T.M."/>
            <person name="Dewar K."/>
            <person name="Conant G."/>
            <person name="Drula E."/>
            <person name="Henrissat B."/>
            <person name="Hansel C."/>
            <person name="Singer S."/>
            <person name="Hutchinson M.I."/>
            <person name="de Vries R.P."/>
            <person name="Natvig D.O."/>
            <person name="Powell A.J."/>
            <person name="Tsang A."/>
            <person name="Grigoriev I.V."/>
        </authorList>
    </citation>
    <scope>NUCLEOTIDE SEQUENCE [LARGE SCALE GENOMIC DNA]</scope>
    <source>
        <strain evidence="2 3">CBS 494.80</strain>
    </source>
</reference>
<feature type="transmembrane region" description="Helical" evidence="1">
    <location>
        <begin position="20"/>
        <end position="37"/>
    </location>
</feature>
<comment type="caution">
    <text evidence="2">The sequence shown here is derived from an EMBL/GenBank/DDBJ whole genome shotgun (WGS) entry which is preliminary data.</text>
</comment>
<keyword evidence="3" id="KW-1185">Reference proteome</keyword>
<protein>
    <submittedName>
        <fullName evidence="2">Uncharacterized protein</fullName>
    </submittedName>
</protein>